<evidence type="ECO:0000256" key="1">
    <source>
        <dbReference type="ARBA" id="ARBA00007796"/>
    </source>
</evidence>
<comment type="similarity">
    <text evidence="1">Belongs to the SH3BP5 family.</text>
</comment>
<feature type="domain" description="NADP-dependent oxidoreductase" evidence="9">
    <location>
        <begin position="51"/>
        <end position="320"/>
    </location>
</feature>
<dbReference type="Pfam" id="PF00248">
    <property type="entry name" value="Aldo_ket_red"/>
    <property type="match status" value="1"/>
</dbReference>
<sequence>MYNASTLLMFVFLHFFYNYNVTVTNIGTIILFSSVIMESLKMNNGRSIPIIGLGTWNSPPGEVGVAVKKALEVGYRHLDCAYVYRNEAEIGEALECSLKSLNLKREDVFVTSKLWNTFFRPERVRIACEETLKNLRLKYLDLYLIHWPVPFQYGDCLFPTDSNGNFCVDEVPHEETWKEMEKLVDDGLVKSIGLSNFNKRQIENILKHCRIKPANLQIEIHANFPNIQLVEYAQSIGLTVTAYAPLGSPAASPGRVDLLMEPWVLQIAKHHGKTPAQVLLRYLIQRNLIIVPKSVTPKRIEENFEVFDFQLSKEEMHELNTKGVNERQFKLLKMANHPEYPFKDACSEYLSRSTHESQQVFHMYTFPSSQEVEVQLDILNKTSTQINDLERRLEISRDVYRKVLSDQSDKLQKLSKKLGKCVLRTRPYNELKQKQIYYHKEIQLAALKYENAISTLNEARNTLAKLEACVSDSGVRDPNILESLNQSITDFNNANKSLNNAKLEHEKLMEIYAANEQSLRCLEKRLRFDIQKAKPYYTMYDHFMLKMEDVKQHVELCIDKLKACKYIYNNSMCKLEYLSDSIHIKRLKQKYMKNDYYIINNKDNHDSIKQCPNTSNQCIHDHYHCNNNNNNKDNLVTKGLTLNQYKSVQYNINGLERKDNRLIKANNDDCLNINDDSDDHMKMDNHHDNSSTVNCFPIMNGLLESLHQASIEIDSLQNSPFLSSIDSKEDHCTSMDTSTTTTTTTTTNTTSLSLCTESYSQSSHTSSASISPALSFGTLTRSTTTTTTPSSASSSFDEQSSTLMLMNSFNHLNLTNNTSHSFLSKEICCSNFTITNSS</sequence>
<evidence type="ECO:0000256" key="4">
    <source>
        <dbReference type="ARBA" id="ARBA00023002"/>
    </source>
</evidence>
<feature type="compositionally biased region" description="Low complexity" evidence="7">
    <location>
        <begin position="734"/>
        <end position="747"/>
    </location>
</feature>
<dbReference type="AlphaFoldDB" id="A0AA85G993"/>
<dbReference type="Gene3D" id="3.20.20.100">
    <property type="entry name" value="NADP-dependent oxidoreductase domain"/>
    <property type="match status" value="1"/>
</dbReference>
<dbReference type="PANTHER" id="PTHR11732">
    <property type="entry name" value="ALDO/KETO REDUCTASE"/>
    <property type="match status" value="1"/>
</dbReference>
<dbReference type="PRINTS" id="PR00069">
    <property type="entry name" value="ALDKETRDTASE"/>
</dbReference>
<dbReference type="Pfam" id="PF05276">
    <property type="entry name" value="SH3BP5"/>
    <property type="match status" value="1"/>
</dbReference>
<keyword evidence="8" id="KW-1133">Transmembrane helix</keyword>
<dbReference type="WBParaSite" id="SRDH1_81480.1">
    <property type="protein sequence ID" value="SRDH1_81480.1"/>
    <property type="gene ID" value="SRDH1_81480"/>
</dbReference>
<keyword evidence="8" id="KW-0812">Transmembrane</keyword>
<evidence type="ECO:0000256" key="8">
    <source>
        <dbReference type="SAM" id="Phobius"/>
    </source>
</evidence>
<feature type="transmembrane region" description="Helical" evidence="8">
    <location>
        <begin position="16"/>
        <end position="37"/>
    </location>
</feature>
<keyword evidence="10" id="KW-1185">Reference proteome</keyword>
<protein>
    <recommendedName>
        <fullName evidence="9">NADP-dependent oxidoreductase domain-containing protein</fullName>
    </recommendedName>
</protein>
<evidence type="ECO:0000313" key="11">
    <source>
        <dbReference type="WBParaSite" id="SRDH1_81480.1"/>
    </source>
</evidence>
<keyword evidence="5 6" id="KW-0175">Coiled coil</keyword>
<dbReference type="FunFam" id="3.20.20.100:FF:000006">
    <property type="entry name" value="Aldo-keto reductase family 1 member A1"/>
    <property type="match status" value="1"/>
</dbReference>
<dbReference type="PROSITE" id="PS00798">
    <property type="entry name" value="ALDOKETO_REDUCTASE_1"/>
    <property type="match status" value="1"/>
</dbReference>
<reference evidence="10" key="1">
    <citation type="submission" date="2022-06" db="EMBL/GenBank/DDBJ databases">
        <authorList>
            <person name="Berger JAMES D."/>
            <person name="Berger JAMES D."/>
        </authorList>
    </citation>
    <scope>NUCLEOTIDE SEQUENCE [LARGE SCALE GENOMIC DNA]</scope>
</reference>
<evidence type="ECO:0000256" key="3">
    <source>
        <dbReference type="ARBA" id="ARBA00022857"/>
    </source>
</evidence>
<keyword evidence="4" id="KW-0560">Oxidoreductase</keyword>
<evidence type="ECO:0000256" key="5">
    <source>
        <dbReference type="ARBA" id="ARBA00023054"/>
    </source>
</evidence>
<evidence type="ECO:0000256" key="6">
    <source>
        <dbReference type="SAM" id="Coils"/>
    </source>
</evidence>
<feature type="coiled-coil region" evidence="6">
    <location>
        <begin position="449"/>
        <end position="511"/>
    </location>
</feature>
<evidence type="ECO:0000256" key="2">
    <source>
        <dbReference type="ARBA" id="ARBA00007905"/>
    </source>
</evidence>
<dbReference type="InterPro" id="IPR007940">
    <property type="entry name" value="SH3BP5"/>
</dbReference>
<dbReference type="InterPro" id="IPR023210">
    <property type="entry name" value="NADP_OxRdtase_dom"/>
</dbReference>
<evidence type="ECO:0000313" key="10">
    <source>
        <dbReference type="Proteomes" id="UP000050792"/>
    </source>
</evidence>
<comment type="similarity">
    <text evidence="2">Belongs to the aldo/keto reductase family.</text>
</comment>
<keyword evidence="8" id="KW-0472">Membrane</keyword>
<dbReference type="GO" id="GO:0035556">
    <property type="term" value="P:intracellular signal transduction"/>
    <property type="evidence" value="ECO:0007669"/>
    <property type="project" value="InterPro"/>
</dbReference>
<proteinExistence type="inferred from homology"/>
<feature type="region of interest" description="Disordered" evidence="7">
    <location>
        <begin position="727"/>
        <end position="747"/>
    </location>
</feature>
<name>A0AA85G993_9TREM</name>
<dbReference type="PROSITE" id="PS00062">
    <property type="entry name" value="ALDOKETO_REDUCTASE_2"/>
    <property type="match status" value="1"/>
</dbReference>
<dbReference type="Proteomes" id="UP000050792">
    <property type="component" value="Unassembled WGS sequence"/>
</dbReference>
<dbReference type="InterPro" id="IPR036812">
    <property type="entry name" value="NAD(P)_OxRdtase_dom_sf"/>
</dbReference>
<dbReference type="GO" id="GO:0016491">
    <property type="term" value="F:oxidoreductase activity"/>
    <property type="evidence" value="ECO:0007669"/>
    <property type="project" value="UniProtKB-KW"/>
</dbReference>
<keyword evidence="3" id="KW-0521">NADP</keyword>
<dbReference type="InterPro" id="IPR018170">
    <property type="entry name" value="Aldo/ket_reductase_CS"/>
</dbReference>
<evidence type="ECO:0000256" key="7">
    <source>
        <dbReference type="SAM" id="MobiDB-lite"/>
    </source>
</evidence>
<dbReference type="SUPFAM" id="SSF51430">
    <property type="entry name" value="NAD(P)-linked oxidoreductase"/>
    <property type="match status" value="1"/>
</dbReference>
<dbReference type="PROSITE" id="PS00063">
    <property type="entry name" value="ALDOKETO_REDUCTASE_3"/>
    <property type="match status" value="1"/>
</dbReference>
<reference evidence="11" key="2">
    <citation type="submission" date="2023-11" db="UniProtKB">
        <authorList>
            <consortium name="WormBaseParasite"/>
        </authorList>
    </citation>
    <scope>IDENTIFICATION</scope>
</reference>
<organism evidence="10 11">
    <name type="scientific">Schistosoma rodhaini</name>
    <dbReference type="NCBI Taxonomy" id="6188"/>
    <lineage>
        <taxon>Eukaryota</taxon>
        <taxon>Metazoa</taxon>
        <taxon>Spiralia</taxon>
        <taxon>Lophotrochozoa</taxon>
        <taxon>Platyhelminthes</taxon>
        <taxon>Trematoda</taxon>
        <taxon>Digenea</taxon>
        <taxon>Strigeidida</taxon>
        <taxon>Schistosomatoidea</taxon>
        <taxon>Schistosomatidae</taxon>
        <taxon>Schistosoma</taxon>
    </lineage>
</organism>
<evidence type="ECO:0000259" key="9">
    <source>
        <dbReference type="Pfam" id="PF00248"/>
    </source>
</evidence>
<dbReference type="InterPro" id="IPR020471">
    <property type="entry name" value="AKR"/>
</dbReference>
<accession>A0AA85G993</accession>